<dbReference type="GO" id="GO:0032259">
    <property type="term" value="P:methylation"/>
    <property type="evidence" value="ECO:0007669"/>
    <property type="project" value="UniProtKB-KW"/>
</dbReference>
<gene>
    <name evidence="9" type="ORF">GH714_028907</name>
</gene>
<dbReference type="AlphaFoldDB" id="A0A6A6NJN5"/>
<protein>
    <recommendedName>
        <fullName evidence="8">Methyltransferase</fullName>
        <ecNumber evidence="8">2.1.1.-</ecNumber>
    </recommendedName>
</protein>
<comment type="similarity">
    <text evidence="2 8">Belongs to the methyltransferase superfamily.</text>
</comment>
<dbReference type="GO" id="GO:0005737">
    <property type="term" value="C:cytoplasm"/>
    <property type="evidence" value="ECO:0007669"/>
    <property type="project" value="TreeGrafter"/>
</dbReference>
<comment type="caution">
    <text evidence="9">The sequence shown here is derived from an EMBL/GenBank/DDBJ whole genome shotgun (WGS) entry which is preliminary data.</text>
</comment>
<evidence type="ECO:0000256" key="2">
    <source>
        <dbReference type="ARBA" id="ARBA00008361"/>
    </source>
</evidence>
<keyword evidence="3 8" id="KW-0489">Methyltransferase</keyword>
<organism evidence="9 10">
    <name type="scientific">Hevea brasiliensis</name>
    <name type="common">Para rubber tree</name>
    <name type="synonym">Siphonia brasiliensis</name>
    <dbReference type="NCBI Taxonomy" id="3981"/>
    <lineage>
        <taxon>Eukaryota</taxon>
        <taxon>Viridiplantae</taxon>
        <taxon>Streptophyta</taxon>
        <taxon>Embryophyta</taxon>
        <taxon>Tracheophyta</taxon>
        <taxon>Spermatophyta</taxon>
        <taxon>Magnoliopsida</taxon>
        <taxon>eudicotyledons</taxon>
        <taxon>Gunneridae</taxon>
        <taxon>Pentapetalae</taxon>
        <taxon>rosids</taxon>
        <taxon>fabids</taxon>
        <taxon>Malpighiales</taxon>
        <taxon>Euphorbiaceae</taxon>
        <taxon>Crotonoideae</taxon>
        <taxon>Micrandreae</taxon>
        <taxon>Hevea</taxon>
    </lineage>
</organism>
<dbReference type="InterPro" id="IPR029063">
    <property type="entry name" value="SAM-dependent_MTases_sf"/>
</dbReference>
<dbReference type="GO" id="GO:0016020">
    <property type="term" value="C:membrane"/>
    <property type="evidence" value="ECO:0007669"/>
    <property type="project" value="UniProtKB-SubCell"/>
</dbReference>
<dbReference type="EMBL" id="JAAGAX010000001">
    <property type="protein sequence ID" value="KAF2325461.1"/>
    <property type="molecule type" value="Genomic_DNA"/>
</dbReference>
<dbReference type="InterPro" id="IPR004159">
    <property type="entry name" value="Put_SAM_MeTrfase"/>
</dbReference>
<dbReference type="GO" id="GO:0008168">
    <property type="term" value="F:methyltransferase activity"/>
    <property type="evidence" value="ECO:0007669"/>
    <property type="project" value="UniProtKB-UniRule"/>
</dbReference>
<evidence type="ECO:0000313" key="9">
    <source>
        <dbReference type="EMBL" id="KAF2325461.1"/>
    </source>
</evidence>
<evidence type="ECO:0000256" key="3">
    <source>
        <dbReference type="ARBA" id="ARBA00022603"/>
    </source>
</evidence>
<evidence type="ECO:0000313" key="10">
    <source>
        <dbReference type="Proteomes" id="UP000467840"/>
    </source>
</evidence>
<evidence type="ECO:0000256" key="1">
    <source>
        <dbReference type="ARBA" id="ARBA00004606"/>
    </source>
</evidence>
<dbReference type="EC" id="2.1.1.-" evidence="8"/>
<comment type="subcellular location">
    <subcellularLocation>
        <location evidence="7">Endomembrane system</location>
        <topology evidence="7">Single-pass membrane protein</topology>
    </subcellularLocation>
    <subcellularLocation>
        <location evidence="1 8">Membrane</location>
        <topology evidence="1 8">Single-pass type II membrane protein</topology>
    </subcellularLocation>
</comment>
<evidence type="ECO:0000256" key="4">
    <source>
        <dbReference type="ARBA" id="ARBA00022679"/>
    </source>
</evidence>
<keyword evidence="5 8" id="KW-0735">Signal-anchor</keyword>
<reference evidence="9 10" key="1">
    <citation type="journal article" date="2020" name="Mol. Plant">
        <title>The Chromosome-Based Rubber Tree Genome Provides New Insights into Spurge Genome Evolution and Rubber Biosynthesis.</title>
        <authorList>
            <person name="Liu J."/>
            <person name="Shi C."/>
            <person name="Shi C.C."/>
            <person name="Li W."/>
            <person name="Zhang Q.J."/>
            <person name="Zhang Y."/>
            <person name="Li K."/>
            <person name="Lu H.F."/>
            <person name="Shi C."/>
            <person name="Zhu S.T."/>
            <person name="Xiao Z.Y."/>
            <person name="Nan H."/>
            <person name="Yue Y."/>
            <person name="Zhu X.G."/>
            <person name="Wu Y."/>
            <person name="Hong X.N."/>
            <person name="Fan G.Y."/>
            <person name="Tong Y."/>
            <person name="Zhang D."/>
            <person name="Mao C.L."/>
            <person name="Liu Y.L."/>
            <person name="Hao S.J."/>
            <person name="Liu W.Q."/>
            <person name="Lv M.Q."/>
            <person name="Zhang H.B."/>
            <person name="Liu Y."/>
            <person name="Hu-Tang G.R."/>
            <person name="Wang J.P."/>
            <person name="Wang J.H."/>
            <person name="Sun Y.H."/>
            <person name="Ni S.B."/>
            <person name="Chen W.B."/>
            <person name="Zhang X.C."/>
            <person name="Jiao Y.N."/>
            <person name="Eichler E.E."/>
            <person name="Li G.H."/>
            <person name="Liu X."/>
            <person name="Gao L.Z."/>
        </authorList>
    </citation>
    <scope>NUCLEOTIDE SEQUENCE [LARGE SCALE GENOMIC DNA]</scope>
    <source>
        <strain evidence="10">cv. GT1</strain>
        <tissue evidence="9">Leaf</tissue>
    </source>
</reference>
<evidence type="ECO:0000256" key="7">
    <source>
        <dbReference type="ARBA" id="ARBA00037847"/>
    </source>
</evidence>
<keyword evidence="4 8" id="KW-0808">Transferase</keyword>
<dbReference type="SUPFAM" id="SSF53335">
    <property type="entry name" value="S-adenosyl-L-methionine-dependent methyltransferases"/>
    <property type="match status" value="1"/>
</dbReference>
<dbReference type="Pfam" id="PF03141">
    <property type="entry name" value="Methyltransf_29"/>
    <property type="match status" value="2"/>
</dbReference>
<evidence type="ECO:0000256" key="6">
    <source>
        <dbReference type="ARBA" id="ARBA00023180"/>
    </source>
</evidence>
<accession>A0A6A6NJN5</accession>
<dbReference type="Proteomes" id="UP000467840">
    <property type="component" value="Chromosome 5"/>
</dbReference>
<dbReference type="PANTHER" id="PTHR10108:SF1083">
    <property type="entry name" value="METHYLTRANSFERASE PMT4-RELATED"/>
    <property type="match status" value="1"/>
</dbReference>
<dbReference type="GO" id="GO:0012505">
    <property type="term" value="C:endomembrane system"/>
    <property type="evidence" value="ECO:0007669"/>
    <property type="project" value="UniProtKB-SubCell"/>
</dbReference>
<dbReference type="Gene3D" id="3.40.50.150">
    <property type="entry name" value="Vaccinia Virus protein VP39"/>
    <property type="match status" value="1"/>
</dbReference>
<keyword evidence="6 8" id="KW-0325">Glycoprotein</keyword>
<dbReference type="PANTHER" id="PTHR10108">
    <property type="entry name" value="SAM-DEPENDENT METHYLTRANSFERASE"/>
    <property type="match status" value="1"/>
</dbReference>
<proteinExistence type="inferred from homology"/>
<evidence type="ECO:0000256" key="5">
    <source>
        <dbReference type="ARBA" id="ARBA00022968"/>
    </source>
</evidence>
<keyword evidence="10" id="KW-1185">Reference proteome</keyword>
<name>A0A6A6NJN5_HEVBR</name>
<keyword evidence="5 8" id="KW-0812">Transmembrane</keyword>
<sequence length="431" mass="48506">MSWGEEINVIMEEPSQAIGSPPKGVSLGQVPPTLNISRSVRLPELLGLWRTFIKLTGGLLEQGTGKDLNDDDGKLEKDLHFMGLVTVLWLIYIVPGPQFDACYIVNLRIFDNVSTDWYDLSVKDLQEVVFNACRNCADSWLMLLEENQIAFHSEDGLIFDGVKDYSRQIAEMIGLGSDSEFLQAGVQTVLDIGCGFGSFGAHLVSLKLMVVCIAVYEATGSQVQLALERGLPAIIGNFISRQLPYPSLSFDMVHCAQCGINWDEKGVQPEDFFEDLQFWGSALRNYWSLLTPLIFSDHPKRPGDEDPLPPYNMIRNVMDMNAHYGGLNAAFLEGKKSVWVMNVVPVWARNTLPLILDRGFAGVLHDWCEPFPTYPRTYDMLHANGLLSHLSSERCSMMDLLLEMDRILRPEVMNIFDSIIMRLDHLNPEKL</sequence>
<evidence type="ECO:0000256" key="8">
    <source>
        <dbReference type="RuleBase" id="RU366043"/>
    </source>
</evidence>